<dbReference type="Proteomes" id="UP001346877">
    <property type="component" value="Chromosome"/>
</dbReference>
<feature type="compositionally biased region" description="Gly residues" evidence="1">
    <location>
        <begin position="423"/>
        <end position="450"/>
    </location>
</feature>
<proteinExistence type="predicted"/>
<organism evidence="2 3">
    <name type="scientific">Micromonospora zamorensis</name>
    <dbReference type="NCBI Taxonomy" id="709883"/>
    <lineage>
        <taxon>Bacteria</taxon>
        <taxon>Bacillati</taxon>
        <taxon>Actinomycetota</taxon>
        <taxon>Actinomycetes</taxon>
        <taxon>Micromonosporales</taxon>
        <taxon>Micromonosporaceae</taxon>
        <taxon>Micromonospora</taxon>
    </lineage>
</organism>
<sequence>MTLAADPETVGALSGGWSNLSTSLGYLRDALVGRSFVGPIASGAERPHTDGLPGMLAGWKGSGGDAYREHLSDIGRGIEDLITNASNVSGALSRIEGDVRKAVASIPVPLGDDFGINEWSLPNGGELDGAQDGESASAFLSALRKDYQSDPSSYADGAFREKADDLEATMKVDGQANDNKRGGFWDTSSHLNNWYSDNQRVANSAAAPLSKAIEVERPRLVLPGANDVTGHDNYRPRTPPAGYTPSELDGGSAAGSAGSGSGSGLGGGSGLDSTGISGSTSYGDSNSAAVVPSTVGSSSGLLGGIAGSYTTTSPPTGGPGTELDLGATSLAGAGGPTTVGGGNSGSASLGLGSQSPLGVGAGLGLGSPSGAGGGGFGAGGGGSPVVGGGVSAGGIPGMVGGGNGRVPPVTSAARAVRNATGAGRDGAGAGGSRGSAGGLLGGAGAAGRGNGAEHDESGPGSSWLTEDDDPWCADDTGSPGILR</sequence>
<feature type="compositionally biased region" description="Low complexity" evidence="1">
    <location>
        <begin position="271"/>
        <end position="294"/>
    </location>
</feature>
<gene>
    <name evidence="2" type="ORF">OG375_14685</name>
</gene>
<feature type="region of interest" description="Disordered" evidence="1">
    <location>
        <begin position="306"/>
        <end position="348"/>
    </location>
</feature>
<protein>
    <recommendedName>
        <fullName evidence="4">PPE family protein</fullName>
    </recommendedName>
</protein>
<evidence type="ECO:0000313" key="3">
    <source>
        <dbReference type="Proteomes" id="UP001346877"/>
    </source>
</evidence>
<accession>A0ABZ1PNY4</accession>
<feature type="compositionally biased region" description="Gly residues" evidence="1">
    <location>
        <begin position="257"/>
        <end position="270"/>
    </location>
</feature>
<evidence type="ECO:0008006" key="4">
    <source>
        <dbReference type="Google" id="ProtNLM"/>
    </source>
</evidence>
<feature type="compositionally biased region" description="Gly residues" evidence="1">
    <location>
        <begin position="332"/>
        <end position="344"/>
    </location>
</feature>
<name>A0ABZ1PNY4_9ACTN</name>
<evidence type="ECO:0000256" key="1">
    <source>
        <dbReference type="SAM" id="MobiDB-lite"/>
    </source>
</evidence>
<keyword evidence="3" id="KW-1185">Reference proteome</keyword>
<reference evidence="2 3" key="1">
    <citation type="submission" date="2022-10" db="EMBL/GenBank/DDBJ databases">
        <title>The complete genomes of actinobacterial strains from the NBC collection.</title>
        <authorList>
            <person name="Joergensen T.S."/>
            <person name="Alvarez Arevalo M."/>
            <person name="Sterndorff E.B."/>
            <person name="Faurdal D."/>
            <person name="Vuksanovic O."/>
            <person name="Mourched A.-S."/>
            <person name="Charusanti P."/>
            <person name="Shaw S."/>
            <person name="Blin K."/>
            <person name="Weber T."/>
        </authorList>
    </citation>
    <scope>NUCLEOTIDE SEQUENCE [LARGE SCALE GENOMIC DNA]</scope>
    <source>
        <strain evidence="2 3">NBC_00396</strain>
    </source>
</reference>
<dbReference type="EMBL" id="CP107941">
    <property type="protein sequence ID" value="WUI85495.1"/>
    <property type="molecule type" value="Genomic_DNA"/>
</dbReference>
<feature type="region of interest" description="Disordered" evidence="1">
    <location>
        <begin position="223"/>
        <end position="294"/>
    </location>
</feature>
<dbReference type="RefSeq" id="WP_328375785.1">
    <property type="nucleotide sequence ID" value="NZ_CP107941.1"/>
</dbReference>
<feature type="region of interest" description="Disordered" evidence="1">
    <location>
        <begin position="421"/>
        <end position="483"/>
    </location>
</feature>
<evidence type="ECO:0000313" key="2">
    <source>
        <dbReference type="EMBL" id="WUI85495.1"/>
    </source>
</evidence>